<reference evidence="3 4" key="1">
    <citation type="submission" date="2018-08" db="EMBL/GenBank/DDBJ databases">
        <title>Actinomadura jelena sp. nov., a novel Actinomycete isolated from soil in Chad.</title>
        <authorList>
            <person name="Shi L."/>
        </authorList>
    </citation>
    <scope>NUCLEOTIDE SEQUENCE [LARGE SCALE GENOMIC DNA]</scope>
    <source>
        <strain evidence="3 4">NEAU-G17</strain>
    </source>
</reference>
<evidence type="ECO:0000256" key="1">
    <source>
        <dbReference type="SAM" id="MobiDB-lite"/>
    </source>
</evidence>
<feature type="domain" description="Dienelactone hydrolase" evidence="2">
    <location>
        <begin position="39"/>
        <end position="145"/>
    </location>
</feature>
<dbReference type="RefSeq" id="WP_117356760.1">
    <property type="nucleotide sequence ID" value="NZ_QURH01000144.1"/>
</dbReference>
<dbReference type="EMBL" id="QURH01000144">
    <property type="protein sequence ID" value="RFU42259.1"/>
    <property type="molecule type" value="Genomic_DNA"/>
</dbReference>
<dbReference type="SUPFAM" id="SSF53474">
    <property type="entry name" value="alpha/beta-Hydrolases"/>
    <property type="match status" value="1"/>
</dbReference>
<dbReference type="PANTHER" id="PTHR47751">
    <property type="entry name" value="SUPERFAMILY HYDROLASE, PUTATIVE (AFU_ORTHOLOGUE AFUA_2G16580)-RELATED"/>
    <property type="match status" value="1"/>
</dbReference>
<dbReference type="Pfam" id="PF01738">
    <property type="entry name" value="DLH"/>
    <property type="match status" value="1"/>
</dbReference>
<feature type="region of interest" description="Disordered" evidence="1">
    <location>
        <begin position="340"/>
        <end position="359"/>
    </location>
</feature>
<comment type="caution">
    <text evidence="3">The sequence shown here is derived from an EMBL/GenBank/DDBJ whole genome shotgun (WGS) entry which is preliminary data.</text>
</comment>
<gene>
    <name evidence="3" type="ORF">DZF91_07540</name>
</gene>
<dbReference type="OrthoDB" id="9765647at2"/>
<dbReference type="Gene3D" id="3.40.50.1820">
    <property type="entry name" value="alpha/beta hydrolase"/>
    <property type="match status" value="1"/>
</dbReference>
<organism evidence="3 4">
    <name type="scientific">Actinomadura logoneensis</name>
    <dbReference type="NCBI Taxonomy" id="2293572"/>
    <lineage>
        <taxon>Bacteria</taxon>
        <taxon>Bacillati</taxon>
        <taxon>Actinomycetota</taxon>
        <taxon>Actinomycetes</taxon>
        <taxon>Streptosporangiales</taxon>
        <taxon>Thermomonosporaceae</taxon>
        <taxon>Actinomadura</taxon>
    </lineage>
</organism>
<sequence length="380" mass="40601">MTEAAAEAAKVADGERVSFTSGGETIVGRLFAAAFGEGPAPAVAIIGPMTYVKEQSPVQYARRLAGNGYTALIFDPRYRGESGGEPRCLEDPVAKVEDLRAAVGYLAGRPEVDRGRLGVVGICMGGNTAVHAAADDPLIKVVAAVTPHFRNAAADAQWLGGAQAVAARLERGRQAKATYEATGRVEYVPGVHSQRTDVGMPGLAPWTWYQEQADRGVWENQHAVMSEVALLSYESLSAAARLTKPFLLVHGANCALPEQAERHFAVVPTPGPNRPNATSQSSPPPKNSICSPTHHTWRSTTTQWSWMPPPHALPTGSRVTLAPAKVTAGATRRRAFRVRNGTAESRSGQAGRHCAPTRSAKRNCTVAVNFTRELRAKDQQ</sequence>
<dbReference type="Proteomes" id="UP000261811">
    <property type="component" value="Unassembled WGS sequence"/>
</dbReference>
<proteinExistence type="predicted"/>
<dbReference type="InterPro" id="IPR029058">
    <property type="entry name" value="AB_hydrolase_fold"/>
</dbReference>
<protein>
    <submittedName>
        <fullName evidence="3">Alpha/beta hydrolase</fullName>
    </submittedName>
</protein>
<feature type="region of interest" description="Disordered" evidence="1">
    <location>
        <begin position="267"/>
        <end position="295"/>
    </location>
</feature>
<dbReference type="AlphaFoldDB" id="A0A372JQN2"/>
<accession>A0A372JQN2</accession>
<dbReference type="PANTHER" id="PTHR47751:SF1">
    <property type="entry name" value="SUPERFAMILY HYDROLASE, PUTATIVE (AFU_ORTHOLOGUE AFUA_2G16580)-RELATED"/>
    <property type="match status" value="1"/>
</dbReference>
<keyword evidence="4" id="KW-1185">Reference proteome</keyword>
<dbReference type="InterPro" id="IPR002925">
    <property type="entry name" value="Dienelactn_hydro"/>
</dbReference>
<evidence type="ECO:0000259" key="2">
    <source>
        <dbReference type="Pfam" id="PF01738"/>
    </source>
</evidence>
<name>A0A372JQN2_9ACTN</name>
<dbReference type="Gene3D" id="1.10.10.800">
    <property type="match status" value="1"/>
</dbReference>
<evidence type="ECO:0000313" key="4">
    <source>
        <dbReference type="Proteomes" id="UP000261811"/>
    </source>
</evidence>
<dbReference type="InterPro" id="IPR051411">
    <property type="entry name" value="Polyketide_trans_af380"/>
</dbReference>
<evidence type="ECO:0000313" key="3">
    <source>
        <dbReference type="EMBL" id="RFU42259.1"/>
    </source>
</evidence>
<dbReference type="GO" id="GO:0016787">
    <property type="term" value="F:hydrolase activity"/>
    <property type="evidence" value="ECO:0007669"/>
    <property type="project" value="UniProtKB-KW"/>
</dbReference>
<keyword evidence="3" id="KW-0378">Hydrolase</keyword>